<evidence type="ECO:0000256" key="6">
    <source>
        <dbReference type="SAM" id="SignalP"/>
    </source>
</evidence>
<feature type="active site" description="Charge relay system" evidence="5">
    <location>
        <position position="238"/>
    </location>
</feature>
<dbReference type="InterPro" id="IPR000209">
    <property type="entry name" value="Peptidase_S8/S53_dom"/>
</dbReference>
<evidence type="ECO:0000313" key="8">
    <source>
        <dbReference type="EMBL" id="MFC4108893.1"/>
    </source>
</evidence>
<feature type="domain" description="Peptidase S8/S53" evidence="7">
    <location>
        <begin position="229"/>
        <end position="487"/>
    </location>
</feature>
<feature type="active site" description="Charge relay system" evidence="5">
    <location>
        <position position="270"/>
    </location>
</feature>
<proteinExistence type="inferred from homology"/>
<evidence type="ECO:0000256" key="2">
    <source>
        <dbReference type="ARBA" id="ARBA00022670"/>
    </source>
</evidence>
<dbReference type="InterPro" id="IPR036852">
    <property type="entry name" value="Peptidase_S8/S53_dom_sf"/>
</dbReference>
<dbReference type="PRINTS" id="PR00723">
    <property type="entry name" value="SUBTILISIN"/>
</dbReference>
<dbReference type="InterPro" id="IPR023828">
    <property type="entry name" value="Peptidase_S8_Ser-AS"/>
</dbReference>
<evidence type="ECO:0000259" key="7">
    <source>
        <dbReference type="Pfam" id="PF00082"/>
    </source>
</evidence>
<dbReference type="Gene3D" id="3.40.50.200">
    <property type="entry name" value="Peptidase S8/S53 domain"/>
    <property type="match status" value="1"/>
</dbReference>
<dbReference type="RefSeq" id="WP_377549704.1">
    <property type="nucleotide sequence ID" value="NZ_JBHSBN010000019.1"/>
</dbReference>
<feature type="active site" description="Charge relay system" evidence="5">
    <location>
        <position position="446"/>
    </location>
</feature>
<keyword evidence="4 5" id="KW-0720">Serine protease</keyword>
<evidence type="ECO:0000256" key="1">
    <source>
        <dbReference type="ARBA" id="ARBA00011073"/>
    </source>
</evidence>
<accession>A0ABV8KS15</accession>
<feature type="chain" id="PRO_5046163206" evidence="6">
    <location>
        <begin position="31"/>
        <end position="1236"/>
    </location>
</feature>
<dbReference type="PANTHER" id="PTHR43806">
    <property type="entry name" value="PEPTIDASE S8"/>
    <property type="match status" value="1"/>
</dbReference>
<name>A0ABV8KS15_9ACTN</name>
<comment type="similarity">
    <text evidence="1 5">Belongs to the peptidase S8 family.</text>
</comment>
<keyword evidence="6" id="KW-0732">Signal</keyword>
<dbReference type="SUPFAM" id="SSF52743">
    <property type="entry name" value="Subtilisin-like"/>
    <property type="match status" value="1"/>
</dbReference>
<evidence type="ECO:0000256" key="5">
    <source>
        <dbReference type="PROSITE-ProRule" id="PRU01240"/>
    </source>
</evidence>
<dbReference type="PROSITE" id="PS00138">
    <property type="entry name" value="SUBTILASE_SER"/>
    <property type="match status" value="1"/>
</dbReference>
<dbReference type="PANTHER" id="PTHR43806:SF65">
    <property type="entry name" value="SERINE PROTEASE APRX"/>
    <property type="match status" value="1"/>
</dbReference>
<reference evidence="9" key="1">
    <citation type="journal article" date="2019" name="Int. J. Syst. Evol. Microbiol.">
        <title>The Global Catalogue of Microorganisms (GCM) 10K type strain sequencing project: providing services to taxonomists for standard genome sequencing and annotation.</title>
        <authorList>
            <consortium name="The Broad Institute Genomics Platform"/>
            <consortium name="The Broad Institute Genome Sequencing Center for Infectious Disease"/>
            <person name="Wu L."/>
            <person name="Ma J."/>
        </authorList>
    </citation>
    <scope>NUCLEOTIDE SEQUENCE [LARGE SCALE GENOMIC DNA]</scope>
    <source>
        <strain evidence="9">2902at01</strain>
    </source>
</reference>
<protein>
    <submittedName>
        <fullName evidence="8">S8 family serine peptidase</fullName>
    </submittedName>
</protein>
<dbReference type="Proteomes" id="UP001595868">
    <property type="component" value="Unassembled WGS sequence"/>
</dbReference>
<keyword evidence="9" id="KW-1185">Reference proteome</keyword>
<dbReference type="PROSITE" id="PS00137">
    <property type="entry name" value="SUBTILASE_HIS"/>
    <property type="match status" value="1"/>
</dbReference>
<sequence length="1236" mass="127755">MSSTIRRTVAVLVAGATTAGLLAVTGPAGASPPSSAPPSAPVAAGGRTVTLLTGDVVRLGATGEPTLVTAPPTGTVGRAARQVPIARYQRAGDWYAVPTDAVPLIRSGLLDQRLFDVTELARQGYDDGGSTVTPLLVQYADTATARTARPLGGTKARRTLPHLRLTANDQPKADATRFWTDLLRQANPKARTLTAGVRKVWLNARYRASLERSVPQVGAPTAWRAGYTGKGVTVAVLDSGYDTDHPDLAGRVSVAKNFSDSTGVDDRYGHGTHVASTVAGSGAASGGRRRGVAPDAKLAVGKVLGDDGWGTEDAILAGMEWAATEAGAKVVNLSLGAGETDGTDPVSQAVDQLSAERGVLFVAAAGNNGAYAPVSSPAAASAALAVSSVDRTDRISAFSSRGPRFGDGAMKPELAAPGEGIVAARATGTSPEIGGEADYVPMSGTSMAAPHVAGAAAILAQQYPDWTGAQLKAALVASAAPARDARVFDVGAGRLDVGRAVTQPVRVGSASLSVDLPWRAKSDPQDVRYSNDGAAPVTLRLALSLADLAGRPAPDGLAALGATTLTVPAHGTAAVPVRFTGRDRPGSYAGLLTATADGVTLRTPVAVRQRAQEHTVDVRVLDRDGAVSDSAHTMIVGLDSPDVVEHVFGAESGTLPAGRYAFLADDQTTRAGAGPVWALVATPQVTVAGKTTVTLDTRWAHPVPLGVADQPAATDGQRALTVTARAKGAPNSSGILAPTYPHYNEIWAGSAPGVRADEFSFADNAVLERPELELVGNTAAGSFPVLASWLQARPGAAPFTGTARLPLATVAVNPSGEPGKGDVSGRLVVLTAPDGLDDGVTIERLVGELKDRGARMAMIAAKGFEWQGETLALPTIGAALGHDSVERLLALAEDGTSTATVTGNPVSPYRYVLGFRERGSIPASLDHRPTTADLAAVPTAYHNTNDEWRYVFATLLLGDERQAVFGTTSVPSPLRRTEYYTPGTWRISVGDDDVEGRALARVDLRAGNNPALVWGKAVMGPAVAGADPANPWVSRKDDVVDVALPVFTDAAGHPIVDSGYPLTGTTSLYRDGKLVGTVDGPGSGQFGVPSGAAGYRLTTQVQHNSPSWSLSTTVSGSWTFRSGTEATRRALPLLGVSLDAPVDLRNTVPVGERQPVRISVHRQAESAAPAITALTVEVSSDDGRTWRRVPVVREGGSWQARVPHDRAGFVSLRTSAADTDGNTVQQTVVRAYRVGS</sequence>
<evidence type="ECO:0000256" key="3">
    <source>
        <dbReference type="ARBA" id="ARBA00022801"/>
    </source>
</evidence>
<dbReference type="InterPro" id="IPR015500">
    <property type="entry name" value="Peptidase_S8_subtilisin-rel"/>
</dbReference>
<dbReference type="Pfam" id="PF00082">
    <property type="entry name" value="Peptidase_S8"/>
    <property type="match status" value="1"/>
</dbReference>
<feature type="signal peptide" evidence="6">
    <location>
        <begin position="1"/>
        <end position="30"/>
    </location>
</feature>
<comment type="caution">
    <text evidence="8">The sequence shown here is derived from an EMBL/GenBank/DDBJ whole genome shotgun (WGS) entry which is preliminary data.</text>
</comment>
<dbReference type="EMBL" id="JBHSBN010000019">
    <property type="protein sequence ID" value="MFC4108893.1"/>
    <property type="molecule type" value="Genomic_DNA"/>
</dbReference>
<gene>
    <name evidence="8" type="ORF">ACFOX0_23555</name>
</gene>
<dbReference type="PROSITE" id="PS51892">
    <property type="entry name" value="SUBTILASE"/>
    <property type="match status" value="1"/>
</dbReference>
<dbReference type="InterPro" id="IPR050131">
    <property type="entry name" value="Peptidase_S8_subtilisin-like"/>
</dbReference>
<evidence type="ECO:0000256" key="4">
    <source>
        <dbReference type="ARBA" id="ARBA00022825"/>
    </source>
</evidence>
<organism evidence="8 9">
    <name type="scientific">Micromonospora zhanjiangensis</name>
    <dbReference type="NCBI Taxonomy" id="1522057"/>
    <lineage>
        <taxon>Bacteria</taxon>
        <taxon>Bacillati</taxon>
        <taxon>Actinomycetota</taxon>
        <taxon>Actinomycetes</taxon>
        <taxon>Micromonosporales</taxon>
        <taxon>Micromonosporaceae</taxon>
        <taxon>Micromonospora</taxon>
    </lineage>
</organism>
<dbReference type="InterPro" id="IPR022398">
    <property type="entry name" value="Peptidase_S8_His-AS"/>
</dbReference>
<evidence type="ECO:0000313" key="9">
    <source>
        <dbReference type="Proteomes" id="UP001595868"/>
    </source>
</evidence>
<keyword evidence="3 5" id="KW-0378">Hydrolase</keyword>
<keyword evidence="2 5" id="KW-0645">Protease</keyword>